<dbReference type="OrthoDB" id="9802587at2"/>
<dbReference type="InterPro" id="IPR002082">
    <property type="entry name" value="Asp_carbamoyltransf"/>
</dbReference>
<dbReference type="NCBIfam" id="NF002032">
    <property type="entry name" value="PRK00856.1"/>
    <property type="match status" value="1"/>
</dbReference>
<dbReference type="PRINTS" id="PR00101">
    <property type="entry name" value="ATCASE"/>
</dbReference>
<dbReference type="GO" id="GO:0006207">
    <property type="term" value="P:'de novo' pyrimidine nucleobase biosynthetic process"/>
    <property type="evidence" value="ECO:0007669"/>
    <property type="project" value="InterPro"/>
</dbReference>
<dbReference type="GO" id="GO:0005829">
    <property type="term" value="C:cytosol"/>
    <property type="evidence" value="ECO:0007669"/>
    <property type="project" value="TreeGrafter"/>
</dbReference>
<feature type="binding site" evidence="7">
    <location>
        <position position="249"/>
    </location>
    <ligand>
        <name>L-aspartate</name>
        <dbReference type="ChEBI" id="CHEBI:29991"/>
    </ligand>
</feature>
<comment type="catalytic activity">
    <reaction evidence="6 7">
        <text>carbamoyl phosphate + L-aspartate = N-carbamoyl-L-aspartate + phosphate + H(+)</text>
        <dbReference type="Rhea" id="RHEA:20013"/>
        <dbReference type="ChEBI" id="CHEBI:15378"/>
        <dbReference type="ChEBI" id="CHEBI:29991"/>
        <dbReference type="ChEBI" id="CHEBI:32814"/>
        <dbReference type="ChEBI" id="CHEBI:43474"/>
        <dbReference type="ChEBI" id="CHEBI:58228"/>
        <dbReference type="EC" id="2.1.3.2"/>
    </reaction>
</comment>
<evidence type="ECO:0000256" key="3">
    <source>
        <dbReference type="ARBA" id="ARBA00022679"/>
    </source>
</evidence>
<feature type="binding site" evidence="7">
    <location>
        <position position="71"/>
    </location>
    <ligand>
        <name>carbamoyl phosphate</name>
        <dbReference type="ChEBI" id="CHEBI:58228"/>
    </ligand>
</feature>
<name>M5UDX2_9BACT</name>
<dbReference type="SUPFAM" id="SSF53671">
    <property type="entry name" value="Aspartate/ornithine carbamoyltransferase"/>
    <property type="match status" value="1"/>
</dbReference>
<dbReference type="PANTHER" id="PTHR45753">
    <property type="entry name" value="ORNITHINE CARBAMOYLTRANSFERASE, MITOCHONDRIAL"/>
    <property type="match status" value="1"/>
</dbReference>
<feature type="binding site" evidence="7">
    <location>
        <position position="121"/>
    </location>
    <ligand>
        <name>carbamoyl phosphate</name>
        <dbReference type="ChEBI" id="CHEBI:58228"/>
    </ligand>
</feature>
<feature type="binding site" evidence="7">
    <location>
        <position position="72"/>
    </location>
    <ligand>
        <name>carbamoyl phosphate</name>
        <dbReference type="ChEBI" id="CHEBI:58228"/>
    </ligand>
</feature>
<dbReference type="NCBIfam" id="TIGR00670">
    <property type="entry name" value="asp_carb_tr"/>
    <property type="match status" value="1"/>
</dbReference>
<gene>
    <name evidence="7" type="primary">pyrB</name>
    <name evidence="10" type="ORF">RSSM_04383</name>
</gene>
<dbReference type="Proteomes" id="UP000011885">
    <property type="component" value="Unassembled WGS sequence"/>
</dbReference>
<dbReference type="AlphaFoldDB" id="M5UDX2"/>
<accession>M5UDX2</accession>
<comment type="pathway">
    <text evidence="1 7">Pyrimidine metabolism; UMP biosynthesis via de novo pathway; (S)-dihydroorotate from bicarbonate: step 2/3.</text>
</comment>
<dbReference type="PRINTS" id="PR00100">
    <property type="entry name" value="AOTCASE"/>
</dbReference>
<comment type="subunit">
    <text evidence="7">Heterododecamer (2C3:3R2) of six catalytic PyrB chains organized as two trimers (C3), and six regulatory PyrI chains organized as three dimers (R2).</text>
</comment>
<proteinExistence type="inferred from homology"/>
<evidence type="ECO:0000259" key="9">
    <source>
        <dbReference type="Pfam" id="PF02729"/>
    </source>
</evidence>
<comment type="function">
    <text evidence="5 7">Catalyzes the condensation of carbamoyl phosphate and aspartate to form carbamoyl aspartate and inorganic phosphate, the committed step in the de novo pyrimidine nucleotide biosynthesis pathway.</text>
</comment>
<dbReference type="InterPro" id="IPR006130">
    <property type="entry name" value="Asp/Orn_carbamoylTrfase"/>
</dbReference>
<reference evidence="10 11" key="1">
    <citation type="journal article" date="2013" name="Mar. Genomics">
        <title>Expression of sulfatases in Rhodopirellula baltica and the diversity of sulfatases in the genus Rhodopirellula.</title>
        <authorList>
            <person name="Wegner C.E."/>
            <person name="Richter-Heitmann T."/>
            <person name="Klindworth A."/>
            <person name="Klockow C."/>
            <person name="Richter M."/>
            <person name="Achstetter T."/>
            <person name="Glockner F.O."/>
            <person name="Harder J."/>
        </authorList>
    </citation>
    <scope>NUCLEOTIDE SEQUENCE [LARGE SCALE GENOMIC DNA]</scope>
    <source>
        <strain evidence="10 11">SM41</strain>
    </source>
</reference>
<evidence type="ECO:0000256" key="4">
    <source>
        <dbReference type="ARBA" id="ARBA00022975"/>
    </source>
</evidence>
<keyword evidence="4 7" id="KW-0665">Pyrimidine biosynthesis</keyword>
<dbReference type="RefSeq" id="WP_008682857.1">
    <property type="nucleotide sequence ID" value="NZ_ANOH01000290.1"/>
</dbReference>
<feature type="domain" description="Aspartate/ornithine carbamoyltransferase carbamoyl-P binding" evidence="9">
    <location>
        <begin position="20"/>
        <end position="161"/>
    </location>
</feature>
<dbReference type="EC" id="2.1.3.2" evidence="7"/>
<evidence type="ECO:0000259" key="8">
    <source>
        <dbReference type="Pfam" id="PF00185"/>
    </source>
</evidence>
<dbReference type="GO" id="GO:0006520">
    <property type="term" value="P:amino acid metabolic process"/>
    <property type="evidence" value="ECO:0007669"/>
    <property type="project" value="InterPro"/>
</dbReference>
<feature type="binding site" evidence="7">
    <location>
        <position position="149"/>
    </location>
    <ligand>
        <name>carbamoyl phosphate</name>
        <dbReference type="ChEBI" id="CHEBI:58228"/>
    </ligand>
</feature>
<feature type="binding site" evidence="7">
    <location>
        <position position="195"/>
    </location>
    <ligand>
        <name>L-aspartate</name>
        <dbReference type="ChEBI" id="CHEBI:29991"/>
    </ligand>
</feature>
<keyword evidence="11" id="KW-1185">Reference proteome</keyword>
<feature type="domain" description="Aspartate/ornithine carbamoyltransferase Asp/Orn-binding" evidence="8">
    <location>
        <begin position="182"/>
        <end position="327"/>
    </location>
</feature>
<dbReference type="GO" id="GO:0016597">
    <property type="term" value="F:amino acid binding"/>
    <property type="evidence" value="ECO:0007669"/>
    <property type="project" value="InterPro"/>
</dbReference>
<dbReference type="GO" id="GO:0004070">
    <property type="term" value="F:aspartate carbamoyltransferase activity"/>
    <property type="evidence" value="ECO:0007669"/>
    <property type="project" value="UniProtKB-UniRule"/>
</dbReference>
<organism evidence="10 11">
    <name type="scientific">Rhodopirellula sallentina SM41</name>
    <dbReference type="NCBI Taxonomy" id="1263870"/>
    <lineage>
        <taxon>Bacteria</taxon>
        <taxon>Pseudomonadati</taxon>
        <taxon>Planctomycetota</taxon>
        <taxon>Planctomycetia</taxon>
        <taxon>Pirellulales</taxon>
        <taxon>Pirellulaceae</taxon>
        <taxon>Rhodopirellula</taxon>
    </lineage>
</organism>
<dbReference type="InterPro" id="IPR006132">
    <property type="entry name" value="Asp/Orn_carbamoyltranf_P-bd"/>
</dbReference>
<feature type="binding site" evidence="7">
    <location>
        <position position="152"/>
    </location>
    <ligand>
        <name>carbamoyl phosphate</name>
        <dbReference type="ChEBI" id="CHEBI:58228"/>
    </ligand>
</feature>
<dbReference type="Pfam" id="PF02729">
    <property type="entry name" value="OTCace_N"/>
    <property type="match status" value="1"/>
</dbReference>
<feature type="binding site" evidence="7">
    <location>
        <position position="290"/>
    </location>
    <ligand>
        <name>carbamoyl phosphate</name>
        <dbReference type="ChEBI" id="CHEBI:58228"/>
    </ligand>
</feature>
<dbReference type="EMBL" id="ANOH01000290">
    <property type="protein sequence ID" value="EMI54188.1"/>
    <property type="molecule type" value="Genomic_DNA"/>
</dbReference>
<dbReference type="PROSITE" id="PS00097">
    <property type="entry name" value="CARBAMOYLTRANSFERASE"/>
    <property type="match status" value="1"/>
</dbReference>
<comment type="caution">
    <text evidence="10">The sequence shown here is derived from an EMBL/GenBank/DDBJ whole genome shotgun (WGS) entry which is preliminary data.</text>
</comment>
<dbReference type="UniPathway" id="UPA00070">
    <property type="reaction ID" value="UER00116"/>
</dbReference>
<dbReference type="InterPro" id="IPR006131">
    <property type="entry name" value="Asp_carbamoyltransf_Asp/Orn-bd"/>
</dbReference>
<keyword evidence="3 7" id="KW-0808">Transferase</keyword>
<evidence type="ECO:0000313" key="11">
    <source>
        <dbReference type="Proteomes" id="UP000011885"/>
    </source>
</evidence>
<dbReference type="PATRIC" id="fig|1263870.3.peg.4632"/>
<dbReference type="GO" id="GO:0044205">
    <property type="term" value="P:'de novo' UMP biosynthetic process"/>
    <property type="evidence" value="ECO:0007669"/>
    <property type="project" value="UniProtKB-UniRule"/>
</dbReference>
<dbReference type="HAMAP" id="MF_00001">
    <property type="entry name" value="Asp_carb_tr"/>
    <property type="match status" value="1"/>
</dbReference>
<protein>
    <recommendedName>
        <fullName evidence="7">Aspartate carbamoyltransferase</fullName>
        <ecNumber evidence="7">2.1.3.2</ecNumber>
    </recommendedName>
    <alternativeName>
        <fullName evidence="7">Aspartate transcarbamylase</fullName>
        <shortName evidence="7">ATCase</shortName>
    </alternativeName>
</protein>
<evidence type="ECO:0000256" key="7">
    <source>
        <dbReference type="HAMAP-Rule" id="MF_00001"/>
    </source>
</evidence>
<dbReference type="PANTHER" id="PTHR45753:SF6">
    <property type="entry name" value="ASPARTATE CARBAMOYLTRANSFERASE"/>
    <property type="match status" value="1"/>
</dbReference>
<evidence type="ECO:0000256" key="5">
    <source>
        <dbReference type="ARBA" id="ARBA00043884"/>
    </source>
</evidence>
<comment type="similarity">
    <text evidence="2 7">Belongs to the aspartate/ornithine carbamoyltransferase superfamily. ATCase family.</text>
</comment>
<dbReference type="Pfam" id="PF00185">
    <property type="entry name" value="OTCace"/>
    <property type="match status" value="1"/>
</dbReference>
<evidence type="ECO:0000256" key="1">
    <source>
        <dbReference type="ARBA" id="ARBA00004852"/>
    </source>
</evidence>
<feature type="binding site" evidence="7">
    <location>
        <position position="291"/>
    </location>
    <ligand>
        <name>carbamoyl phosphate</name>
        <dbReference type="ChEBI" id="CHEBI:58228"/>
    </ligand>
</feature>
<sequence length="339" mass="37267">MDTMTEAPPLTFPAIWRHQNLLDLERLRSDELQAILATAQTLKNLTDGCRRKLSLLSGKTCANLFFENSTRTRNSFSLAAKRLGADTVEFSSSGSSVAKGETFVDTAKTIEAMGVDWVVTRHHTPGTPHLLARELKCSVLNAGDGPHEHPTQGLLDILTILQNRGPSDWTDPGVNASELLSGMTIAMVGDIAHSRTARSNIWGLKALGAHVIICGPPTLVSHRWEEIGFEVAHRLDDIVQRCDVLNLLRIQFERQYTRPFPSVREYAALYAMNGDRMRRAKEDILIMAPGPINRGVEITPEVADGPHSVILEQVTNGIAVRMAALWLLAGAHDRASKSN</sequence>
<feature type="binding site" evidence="7">
    <location>
        <position position="99"/>
    </location>
    <ligand>
        <name>L-aspartate</name>
        <dbReference type="ChEBI" id="CHEBI:29991"/>
    </ligand>
</feature>
<evidence type="ECO:0000313" key="10">
    <source>
        <dbReference type="EMBL" id="EMI54188.1"/>
    </source>
</evidence>
<evidence type="ECO:0000256" key="2">
    <source>
        <dbReference type="ARBA" id="ARBA00008896"/>
    </source>
</evidence>
<dbReference type="Gene3D" id="3.40.50.1370">
    <property type="entry name" value="Aspartate/ornithine carbamoyltransferase"/>
    <property type="match status" value="2"/>
</dbReference>
<evidence type="ECO:0000256" key="6">
    <source>
        <dbReference type="ARBA" id="ARBA00048859"/>
    </source>
</evidence>
<dbReference type="InterPro" id="IPR036901">
    <property type="entry name" value="Asp/Orn_carbamoylTrfase_sf"/>
</dbReference>